<sequence>MEKTEGLVEFEILPDISSICRTCMEAEKKYYQISDYVDECHIIMEMLDEIVPQLQIKNDECEFPPLICESCVEKLIICYKFHNLCLESNNQLRQLILSNEHNLNVDEYKESKTTIEDCDVDEERLLERNEYRDFTAIIDKEEKDTKQSQCPLNPELTCSDCGKNFDQLSNQKSHCCMFAEIYFFKCDMCKQSFDNENIYKSHLEGHKTNEASIELLDNIDDQIKENISEVIDSQVVEENEDFNDLYGFEIENLNEEEWNNDREILDGKDTYINAKDSFTENKISTEDSKIEELYIGEIEKTDKKNLRSGSYPCDVCGKVFDRISRYNRHSRVHALHKPYACDICKRRFSTIHYLKTHQLLHTKKDVDESSQNSVEGFKCPDCPRRFENKNALSGHRRMHTDKSKLPNFLCNICQRKFLSSKTLVDHIRNQHPDAEKYACHKCDKKFVLEEQLLEHTTKHRDKELVCTVCHKEFAFECFLKEHMRVHSGESPFLCPECGKTFKTGGNLRQHLERHSTTKKYQCPHCTMRFKCRSNVNKHLATHKGLKTHQCNICGSRFTRAYNLVQHKRLHFEGKSHKCELCDISFDSAFHLRRHLHTHNDDLM</sequence>
<keyword evidence="14" id="KW-1185">Reference proteome</keyword>
<feature type="domain" description="C2H2-type" evidence="11">
    <location>
        <begin position="492"/>
        <end position="519"/>
    </location>
</feature>
<feature type="binding site" evidence="10">
    <location>
        <position position="71"/>
    </location>
    <ligand>
        <name>Zn(2+)</name>
        <dbReference type="ChEBI" id="CHEBI:29105"/>
    </ligand>
</feature>
<keyword evidence="3" id="KW-0677">Repeat</keyword>
<dbReference type="InterPro" id="IPR018247">
    <property type="entry name" value="EF_Hand_1_Ca_BS"/>
</dbReference>
<evidence type="ECO:0000313" key="13">
    <source>
        <dbReference type="EnsemblMetazoa" id="SCAU013410-PB"/>
    </source>
</evidence>
<evidence type="ECO:0000256" key="6">
    <source>
        <dbReference type="ARBA" id="ARBA00023015"/>
    </source>
</evidence>
<dbReference type="SUPFAM" id="SSF57667">
    <property type="entry name" value="beta-beta-alpha zinc fingers"/>
    <property type="match status" value="7"/>
</dbReference>
<dbReference type="VEuPathDB" id="VectorBase:SCAU013410"/>
<dbReference type="GO" id="GO:0006355">
    <property type="term" value="P:regulation of DNA-templated transcription"/>
    <property type="evidence" value="ECO:0007669"/>
    <property type="project" value="UniProtKB-ARBA"/>
</dbReference>
<keyword evidence="6" id="KW-0805">Transcription regulation</keyword>
<keyword evidence="8" id="KW-0539">Nucleus</keyword>
<dbReference type="PANTHER" id="PTHR47772:SF13">
    <property type="entry name" value="GASTRULA ZINC FINGER PROTEIN XLCGF49.1-LIKE-RELATED"/>
    <property type="match status" value="1"/>
</dbReference>
<evidence type="ECO:0000313" key="14">
    <source>
        <dbReference type="Proteomes" id="UP000095300"/>
    </source>
</evidence>
<dbReference type="Gene3D" id="3.30.160.60">
    <property type="entry name" value="Classic Zinc Finger"/>
    <property type="match status" value="8"/>
</dbReference>
<evidence type="ECO:0000259" key="12">
    <source>
        <dbReference type="PROSITE" id="PS51915"/>
    </source>
</evidence>
<feature type="binding site" evidence="10">
    <location>
        <position position="68"/>
    </location>
    <ligand>
        <name>Zn(2+)</name>
        <dbReference type="ChEBI" id="CHEBI:29105"/>
    </ligand>
</feature>
<feature type="domain" description="C2H2-type" evidence="11">
    <location>
        <begin position="437"/>
        <end position="464"/>
    </location>
</feature>
<dbReference type="SUPFAM" id="SSF57716">
    <property type="entry name" value="Glucocorticoid receptor-like (DNA-binding domain)"/>
    <property type="match status" value="1"/>
</dbReference>
<evidence type="ECO:0000256" key="1">
    <source>
        <dbReference type="ARBA" id="ARBA00004123"/>
    </source>
</evidence>
<organism evidence="13 14">
    <name type="scientific">Stomoxys calcitrans</name>
    <name type="common">Stable fly</name>
    <name type="synonym">Conops calcitrans</name>
    <dbReference type="NCBI Taxonomy" id="35570"/>
    <lineage>
        <taxon>Eukaryota</taxon>
        <taxon>Metazoa</taxon>
        <taxon>Ecdysozoa</taxon>
        <taxon>Arthropoda</taxon>
        <taxon>Hexapoda</taxon>
        <taxon>Insecta</taxon>
        <taxon>Pterygota</taxon>
        <taxon>Neoptera</taxon>
        <taxon>Endopterygota</taxon>
        <taxon>Diptera</taxon>
        <taxon>Brachycera</taxon>
        <taxon>Muscomorpha</taxon>
        <taxon>Muscoidea</taxon>
        <taxon>Muscidae</taxon>
        <taxon>Stomoxys</taxon>
    </lineage>
</organism>
<dbReference type="STRING" id="35570.A0A1I8Q313"/>
<evidence type="ECO:0000256" key="2">
    <source>
        <dbReference type="ARBA" id="ARBA00022723"/>
    </source>
</evidence>
<keyword evidence="7" id="KW-0804">Transcription</keyword>
<dbReference type="Proteomes" id="UP000095300">
    <property type="component" value="Unassembled WGS sequence"/>
</dbReference>
<dbReference type="GO" id="GO:0008270">
    <property type="term" value="F:zinc ion binding"/>
    <property type="evidence" value="ECO:0007669"/>
    <property type="project" value="UniProtKB-UniRule"/>
</dbReference>
<feature type="domain" description="C2H2-type" evidence="11">
    <location>
        <begin position="548"/>
        <end position="575"/>
    </location>
</feature>
<gene>
    <name evidence="13" type="primary">106085888</name>
</gene>
<evidence type="ECO:0000256" key="4">
    <source>
        <dbReference type="ARBA" id="ARBA00022771"/>
    </source>
</evidence>
<dbReference type="GO" id="GO:0005634">
    <property type="term" value="C:nucleus"/>
    <property type="evidence" value="ECO:0007669"/>
    <property type="project" value="UniProtKB-SubCell"/>
</dbReference>
<evidence type="ECO:0000256" key="7">
    <source>
        <dbReference type="ARBA" id="ARBA00023163"/>
    </source>
</evidence>
<dbReference type="PROSITE" id="PS51915">
    <property type="entry name" value="ZAD"/>
    <property type="match status" value="1"/>
</dbReference>
<keyword evidence="4 9" id="KW-0863">Zinc-finger</keyword>
<proteinExistence type="predicted"/>
<dbReference type="Pfam" id="PF07776">
    <property type="entry name" value="zf-AD"/>
    <property type="match status" value="1"/>
</dbReference>
<dbReference type="Pfam" id="PF12874">
    <property type="entry name" value="zf-met"/>
    <property type="match status" value="1"/>
</dbReference>
<feature type="domain" description="C2H2-type" evidence="11">
    <location>
        <begin position="377"/>
        <end position="404"/>
    </location>
</feature>
<feature type="domain" description="C2H2-type" evidence="11">
    <location>
        <begin position="184"/>
        <end position="211"/>
    </location>
</feature>
<dbReference type="PANTHER" id="PTHR47772">
    <property type="entry name" value="ZINC FINGER PROTEIN 200"/>
    <property type="match status" value="1"/>
</dbReference>
<dbReference type="AlphaFoldDB" id="A0A1I8Q313"/>
<protein>
    <recommendedName>
        <fullName evidence="15">Protein krueppel</fullName>
    </recommendedName>
</protein>
<feature type="binding site" evidence="10">
    <location>
        <position position="20"/>
    </location>
    <ligand>
        <name>Zn(2+)</name>
        <dbReference type="ChEBI" id="CHEBI:29105"/>
    </ligand>
</feature>
<dbReference type="InterPro" id="IPR013087">
    <property type="entry name" value="Znf_C2H2_type"/>
</dbReference>
<evidence type="ECO:0000259" key="11">
    <source>
        <dbReference type="PROSITE" id="PS50157"/>
    </source>
</evidence>
<dbReference type="InterPro" id="IPR036236">
    <property type="entry name" value="Znf_C2H2_sf"/>
</dbReference>
<feature type="binding site" evidence="10">
    <location>
        <position position="23"/>
    </location>
    <ligand>
        <name>Zn(2+)</name>
        <dbReference type="ChEBI" id="CHEBI:29105"/>
    </ligand>
</feature>
<evidence type="ECO:0000256" key="8">
    <source>
        <dbReference type="ARBA" id="ARBA00023242"/>
    </source>
</evidence>
<dbReference type="SMART" id="SM00868">
    <property type="entry name" value="zf-AD"/>
    <property type="match status" value="2"/>
</dbReference>
<dbReference type="Pfam" id="PF00096">
    <property type="entry name" value="zf-C2H2"/>
    <property type="match status" value="6"/>
</dbReference>
<dbReference type="SMART" id="SM00355">
    <property type="entry name" value="ZnF_C2H2"/>
    <property type="match status" value="11"/>
</dbReference>
<evidence type="ECO:0000256" key="9">
    <source>
        <dbReference type="PROSITE-ProRule" id="PRU00042"/>
    </source>
</evidence>
<feature type="domain" description="C2H2-type" evidence="11">
    <location>
        <begin position="576"/>
        <end position="603"/>
    </location>
</feature>
<dbReference type="FunFam" id="3.30.160.60:FF:000446">
    <property type="entry name" value="Zinc finger protein"/>
    <property type="match status" value="2"/>
</dbReference>
<evidence type="ECO:0000256" key="10">
    <source>
        <dbReference type="PROSITE-ProRule" id="PRU01263"/>
    </source>
</evidence>
<dbReference type="PROSITE" id="PS00028">
    <property type="entry name" value="ZINC_FINGER_C2H2_1"/>
    <property type="match status" value="11"/>
</dbReference>
<dbReference type="PROSITE" id="PS50157">
    <property type="entry name" value="ZINC_FINGER_C2H2_2"/>
    <property type="match status" value="11"/>
</dbReference>
<keyword evidence="2 10" id="KW-0479">Metal-binding</keyword>
<feature type="domain" description="C2H2-type" evidence="11">
    <location>
        <begin position="464"/>
        <end position="491"/>
    </location>
</feature>
<feature type="domain" description="C2H2-type" evidence="11">
    <location>
        <begin position="339"/>
        <end position="366"/>
    </location>
</feature>
<evidence type="ECO:0000256" key="3">
    <source>
        <dbReference type="ARBA" id="ARBA00022737"/>
    </source>
</evidence>
<name>A0A1I8Q313_STOCA</name>
<dbReference type="InterPro" id="IPR012934">
    <property type="entry name" value="Znf_AD"/>
</dbReference>
<dbReference type="InterPro" id="IPR050636">
    <property type="entry name" value="C2H2-ZF_domain-containing"/>
</dbReference>
<feature type="domain" description="ZAD" evidence="12">
    <location>
        <begin position="18"/>
        <end position="95"/>
    </location>
</feature>
<comment type="subcellular location">
    <subcellularLocation>
        <location evidence="1">Nucleus</location>
    </subcellularLocation>
</comment>
<feature type="domain" description="C2H2-type" evidence="11">
    <location>
        <begin position="408"/>
        <end position="436"/>
    </location>
</feature>
<feature type="domain" description="C2H2-type" evidence="11">
    <location>
        <begin position="520"/>
        <end position="547"/>
    </location>
</feature>
<dbReference type="FunFam" id="3.30.160.60:FF:002343">
    <property type="entry name" value="Zinc finger protein 33A"/>
    <property type="match status" value="1"/>
</dbReference>
<feature type="domain" description="C2H2-type" evidence="11">
    <location>
        <begin position="311"/>
        <end position="338"/>
    </location>
</feature>
<dbReference type="EnsemblMetazoa" id="SCAU013410-RB">
    <property type="protein sequence ID" value="SCAU013410-PB"/>
    <property type="gene ID" value="SCAU013410"/>
</dbReference>
<accession>A0A1I8Q313</accession>
<evidence type="ECO:0008006" key="15">
    <source>
        <dbReference type="Google" id="ProtNLM"/>
    </source>
</evidence>
<reference evidence="13" key="1">
    <citation type="submission" date="2020-05" db="UniProtKB">
        <authorList>
            <consortium name="EnsemblMetazoa"/>
        </authorList>
    </citation>
    <scope>IDENTIFICATION</scope>
    <source>
        <strain evidence="13">USDA</strain>
    </source>
</reference>
<dbReference type="PROSITE" id="PS00018">
    <property type="entry name" value="EF_HAND_1"/>
    <property type="match status" value="1"/>
</dbReference>
<keyword evidence="5 10" id="KW-0862">Zinc</keyword>
<evidence type="ECO:0000256" key="5">
    <source>
        <dbReference type="ARBA" id="ARBA00022833"/>
    </source>
</evidence>